<feature type="region of interest" description="Disordered" evidence="1">
    <location>
        <begin position="70"/>
        <end position="113"/>
    </location>
</feature>
<dbReference type="AlphaFoldDB" id="A0AAN9Z6D7"/>
<dbReference type="SMART" id="SM00554">
    <property type="entry name" value="FAS1"/>
    <property type="match status" value="4"/>
</dbReference>
<proteinExistence type="predicted"/>
<name>A0AAN9Z6D7_9ORTH</name>
<keyword evidence="2" id="KW-0732">Signal</keyword>
<dbReference type="EMBL" id="JAZDUA010000200">
    <property type="protein sequence ID" value="KAK7864539.1"/>
    <property type="molecule type" value="Genomic_DNA"/>
</dbReference>
<feature type="compositionally biased region" description="Low complexity" evidence="1">
    <location>
        <begin position="72"/>
        <end position="83"/>
    </location>
</feature>
<keyword evidence="5" id="KW-1185">Reference proteome</keyword>
<evidence type="ECO:0000313" key="4">
    <source>
        <dbReference type="EMBL" id="KAK7864539.1"/>
    </source>
</evidence>
<evidence type="ECO:0000256" key="2">
    <source>
        <dbReference type="SAM" id="SignalP"/>
    </source>
</evidence>
<dbReference type="PROSITE" id="PS50213">
    <property type="entry name" value="FAS1"/>
    <property type="match status" value="4"/>
</dbReference>
<dbReference type="GO" id="GO:0050839">
    <property type="term" value="F:cell adhesion molecule binding"/>
    <property type="evidence" value="ECO:0007669"/>
    <property type="project" value="TreeGrafter"/>
</dbReference>
<dbReference type="Pfam" id="PF02469">
    <property type="entry name" value="Fasciclin"/>
    <property type="match status" value="4"/>
</dbReference>
<dbReference type="GO" id="GO:0005615">
    <property type="term" value="C:extracellular space"/>
    <property type="evidence" value="ECO:0007669"/>
    <property type="project" value="TreeGrafter"/>
</dbReference>
<dbReference type="PANTHER" id="PTHR10900">
    <property type="entry name" value="PERIOSTIN-RELATED"/>
    <property type="match status" value="1"/>
</dbReference>
<gene>
    <name evidence="4" type="ORF">R5R35_007314</name>
</gene>
<feature type="domain" description="FAS1" evidence="3">
    <location>
        <begin position="370"/>
        <end position="502"/>
    </location>
</feature>
<protein>
    <recommendedName>
        <fullName evidence="3">FAS1 domain-containing protein</fullName>
    </recommendedName>
</protein>
<feature type="compositionally biased region" description="Acidic residues" evidence="1">
    <location>
        <begin position="86"/>
        <end position="106"/>
    </location>
</feature>
<accession>A0AAN9Z6D7</accession>
<evidence type="ECO:0000259" key="3">
    <source>
        <dbReference type="PROSITE" id="PS50213"/>
    </source>
</evidence>
<feature type="domain" description="FAS1" evidence="3">
    <location>
        <begin position="653"/>
        <end position="789"/>
    </location>
</feature>
<feature type="signal peptide" evidence="2">
    <location>
        <begin position="1"/>
        <end position="23"/>
    </location>
</feature>
<reference evidence="4 5" key="1">
    <citation type="submission" date="2024-03" db="EMBL/GenBank/DDBJ databases">
        <title>The genome assembly and annotation of the cricket Gryllus longicercus Weissman &amp; Gray.</title>
        <authorList>
            <person name="Szrajer S."/>
            <person name="Gray D."/>
            <person name="Ylla G."/>
        </authorList>
    </citation>
    <scope>NUCLEOTIDE SEQUENCE [LARGE SCALE GENOMIC DNA]</scope>
    <source>
        <strain evidence="4">DAG 2021-001</strain>
        <tissue evidence="4">Whole body minus gut</tissue>
    </source>
</reference>
<feature type="domain" description="FAS1" evidence="3">
    <location>
        <begin position="506"/>
        <end position="649"/>
    </location>
</feature>
<dbReference type="PANTHER" id="PTHR10900:SF77">
    <property type="entry name" value="FI19380P1"/>
    <property type="match status" value="1"/>
</dbReference>
<evidence type="ECO:0000313" key="5">
    <source>
        <dbReference type="Proteomes" id="UP001378592"/>
    </source>
</evidence>
<organism evidence="4 5">
    <name type="scientific">Gryllus longicercus</name>
    <dbReference type="NCBI Taxonomy" id="2509291"/>
    <lineage>
        <taxon>Eukaryota</taxon>
        <taxon>Metazoa</taxon>
        <taxon>Ecdysozoa</taxon>
        <taxon>Arthropoda</taxon>
        <taxon>Hexapoda</taxon>
        <taxon>Insecta</taxon>
        <taxon>Pterygota</taxon>
        <taxon>Neoptera</taxon>
        <taxon>Polyneoptera</taxon>
        <taxon>Orthoptera</taxon>
        <taxon>Ensifera</taxon>
        <taxon>Gryllidea</taxon>
        <taxon>Grylloidea</taxon>
        <taxon>Gryllidae</taxon>
        <taxon>Gryllinae</taxon>
        <taxon>Gryllus</taxon>
    </lineage>
</organism>
<dbReference type="InterPro" id="IPR000782">
    <property type="entry name" value="FAS1_domain"/>
</dbReference>
<dbReference type="GO" id="GO:0031012">
    <property type="term" value="C:extracellular matrix"/>
    <property type="evidence" value="ECO:0007669"/>
    <property type="project" value="TreeGrafter"/>
</dbReference>
<dbReference type="GO" id="GO:0030198">
    <property type="term" value="P:extracellular matrix organization"/>
    <property type="evidence" value="ECO:0007669"/>
    <property type="project" value="TreeGrafter"/>
</dbReference>
<sequence length="811" mass="89789">MRSPALAALLLLMVSQLAPPAAGFDFWKRHFGFEASDILKQVEHGFQEMEKSAKEEAHTLEQSLRGLLGRTPAGSAAAPAAGSVESLEDHDEDDDDDDEPDIDEATGLESGFGDSFFGMFGPARQPWWKGPNVCVEREEIDESTHRNNSKGEDGDDAAAIFGSFHFSSCQQTPISYVCRTKMNSHGIRKTFIVKYQCCYGHQRVEGKPGCVEVHMKPLMDTLEDIGARDFVELVRSSGLDEKVRESNMTIFAPSDDAIRDFTDSFQEANQVEFYSTITQRRKRETNIKEDNLSMRKIVLGHMTPGFYDINEIVNKNEVFTENNNSSIRLNVYPAPGERIITANCARVTSINNYATNGIVHVVDRVLQPVTQSLAQLIAQDEQFTTLESMLSKAGLLKQLAEPGHWTLFAFTDSAFQKLDANIRKRLTDADTCITNVVRHHLVPHTLCSAPIVTHATTLNLDGEPLSLERQPEDGKLFVNKVQIVAKDIMATNGIIHVVDDVLMPDSGQPLSHVLGAHNLTTFRSLLEEAGLSEALDSTSNVTLFVPSEEALSQPEAVAELDKRRGDPAALRDLLLFHSTGPAVKGCDLGSSRHELKSGLADHSLRLGYYSSWPFLSSAAPGRATVECARVTHFDSRACGGVVHEVDRLLVPPENSVLEKLRNLGNYSILLRLIENANLENELKQNAPLTILAPPDSVFEQLDPVDLQLLHNDTQLAARIIKHHILPEMLCCTGIGASSWLFVNRVETLDGHYVAVRRDSDDNVHIGTTTVRQCDIMATDGIIHSVNRIMVPMRRKNSRNKNPNVDVFLYGL</sequence>
<dbReference type="InterPro" id="IPR050904">
    <property type="entry name" value="Adhesion/Biosynth-related"/>
</dbReference>
<feature type="domain" description="FAS1" evidence="3">
    <location>
        <begin position="214"/>
        <end position="366"/>
    </location>
</feature>
<feature type="chain" id="PRO_5042930801" description="FAS1 domain-containing protein" evidence="2">
    <location>
        <begin position="24"/>
        <end position="811"/>
    </location>
</feature>
<dbReference type="GO" id="GO:0007155">
    <property type="term" value="P:cell adhesion"/>
    <property type="evidence" value="ECO:0007669"/>
    <property type="project" value="TreeGrafter"/>
</dbReference>
<dbReference type="Proteomes" id="UP001378592">
    <property type="component" value="Unassembled WGS sequence"/>
</dbReference>
<dbReference type="FunFam" id="2.30.180.10:FF:000032">
    <property type="entry name" value="Fasciclin domain-containing protein, putative"/>
    <property type="match status" value="1"/>
</dbReference>
<dbReference type="SUPFAM" id="SSF82153">
    <property type="entry name" value="FAS1 domain"/>
    <property type="match status" value="4"/>
</dbReference>
<dbReference type="InterPro" id="IPR036378">
    <property type="entry name" value="FAS1_dom_sf"/>
</dbReference>
<comment type="caution">
    <text evidence="4">The sequence shown here is derived from an EMBL/GenBank/DDBJ whole genome shotgun (WGS) entry which is preliminary data.</text>
</comment>
<dbReference type="Gene3D" id="2.30.180.10">
    <property type="entry name" value="FAS1 domain"/>
    <property type="match status" value="4"/>
</dbReference>
<evidence type="ECO:0000256" key="1">
    <source>
        <dbReference type="SAM" id="MobiDB-lite"/>
    </source>
</evidence>